<dbReference type="CDD" id="cd01949">
    <property type="entry name" value="GGDEF"/>
    <property type="match status" value="1"/>
</dbReference>
<dbReference type="SMART" id="SM00267">
    <property type="entry name" value="GGDEF"/>
    <property type="match status" value="1"/>
</dbReference>
<feature type="transmembrane region" description="Helical" evidence="2">
    <location>
        <begin position="183"/>
        <end position="206"/>
    </location>
</feature>
<keyword evidence="2" id="KW-0812">Transmembrane</keyword>
<gene>
    <name evidence="4" type="ordered locus">Krad_4300</name>
</gene>
<dbReference type="EMBL" id="CP000750">
    <property type="protein sequence ID" value="ABS05763.1"/>
    <property type="molecule type" value="Genomic_DNA"/>
</dbReference>
<feature type="domain" description="GGDEF" evidence="3">
    <location>
        <begin position="412"/>
        <end position="547"/>
    </location>
</feature>
<dbReference type="InterPro" id="IPR052163">
    <property type="entry name" value="DGC-Regulatory_Protein"/>
</dbReference>
<dbReference type="Pfam" id="PF00990">
    <property type="entry name" value="GGDEF"/>
    <property type="match status" value="1"/>
</dbReference>
<feature type="transmembrane region" description="Helical" evidence="2">
    <location>
        <begin position="115"/>
        <end position="136"/>
    </location>
</feature>
<evidence type="ECO:0000256" key="1">
    <source>
        <dbReference type="SAM" id="MobiDB-lite"/>
    </source>
</evidence>
<dbReference type="OrthoDB" id="10010796at2"/>
<organism evidence="4 5">
    <name type="scientific">Kineococcus radiotolerans (strain ATCC BAA-149 / DSM 14245 / SRS30216)</name>
    <dbReference type="NCBI Taxonomy" id="266940"/>
    <lineage>
        <taxon>Bacteria</taxon>
        <taxon>Bacillati</taxon>
        <taxon>Actinomycetota</taxon>
        <taxon>Actinomycetes</taxon>
        <taxon>Kineosporiales</taxon>
        <taxon>Kineosporiaceae</taxon>
        <taxon>Kineococcus</taxon>
    </lineage>
</organism>
<reference evidence="5" key="1">
    <citation type="journal article" date="2008" name="PLoS ONE">
        <title>Survival in nuclear waste, extreme resistance, and potential applications gleaned from the genome sequence of Kineococcus radiotolerans SRS30216.</title>
        <authorList>
            <person name="Bagwell C.E."/>
            <person name="Bhat S."/>
            <person name="Hawkins G.M."/>
            <person name="Smith B.W."/>
            <person name="Biswas T."/>
            <person name="Hoover T.R."/>
            <person name="Saunders E."/>
            <person name="Han C.S."/>
            <person name="Tsodikov O.V."/>
            <person name="Shimkets L.J."/>
        </authorList>
    </citation>
    <scope>NUCLEOTIDE SEQUENCE [LARGE SCALE GENOMIC DNA]</scope>
    <source>
        <strain evidence="5">ATCC BAA-149 / DSM 14245 / SRS30216</strain>
    </source>
</reference>
<sequence length="580" mass="59237">MREDGAGTGGAARRRTPDRRWFAVPTLVTSVVMWTWLQSRFTGSLDATLLLVEGTGVVVGIVAGLWAPGARSRRALRLLTAFVALTTLGDAYWLLVVDPTGLSYLGGDVEPGVTVTLYVLRYLVLALLLVHAAPPLREPTRRWAPAAFGGRGVLSPAQALACTTALLLVTTPLGGVVDDGKSYSLFCFCDVVLAAAALALWLQAAGRVRRPQAREMRLLTGTVAGVIALALADAAVVLSMTGASVAVGRAGFTFSVGGFLVLVFTALRTPEAGPAGGCLPPPPRRTHPHLVVAALVAVRVAAPAVLLAVSTAQLVAGAAGSPGAVGAPAVRAAFTGAAPTGSGLGPATLGTVVVAVALSLLQAGRQVVHAQRDGRRAAAAERDELTGAYSRRGLTAHVRRHLPASPRAGSGAGWTLALLDLDGFKAVNDTFGHDAGDEVLRAVVRRCARVVAGCGVVARFGGDEFVVLLGTGGPGTAETRAVLRRLEDEVSAPLELTGGVTVTVGTSVGAAGIDPDGWDGNLSAVLKRADLAMYDCKRRRAAGAVDGGRVPPPVPPPVPAVPSPGGPLVGRSPWRGPPVA</sequence>
<accession>A6WG24</accession>
<dbReference type="InterPro" id="IPR043128">
    <property type="entry name" value="Rev_trsase/Diguanyl_cyclase"/>
</dbReference>
<feature type="region of interest" description="Disordered" evidence="1">
    <location>
        <begin position="543"/>
        <end position="580"/>
    </location>
</feature>
<dbReference type="InterPro" id="IPR029787">
    <property type="entry name" value="Nucleotide_cyclase"/>
</dbReference>
<dbReference type="InterPro" id="IPR000160">
    <property type="entry name" value="GGDEF_dom"/>
</dbReference>
<dbReference type="SUPFAM" id="SSF55073">
    <property type="entry name" value="Nucleotide cyclase"/>
    <property type="match status" value="1"/>
</dbReference>
<proteinExistence type="predicted"/>
<feature type="transmembrane region" description="Helical" evidence="2">
    <location>
        <begin position="21"/>
        <end position="37"/>
    </location>
</feature>
<feature type="transmembrane region" description="Helical" evidence="2">
    <location>
        <begin position="246"/>
        <end position="267"/>
    </location>
</feature>
<protein>
    <submittedName>
        <fullName evidence="4">Diguanylate cyclase</fullName>
    </submittedName>
</protein>
<dbReference type="Gene3D" id="3.30.70.270">
    <property type="match status" value="1"/>
</dbReference>
<dbReference type="AlphaFoldDB" id="A6WG24"/>
<dbReference type="KEGG" id="kra:Krad_4300"/>
<evidence type="ECO:0000256" key="2">
    <source>
        <dbReference type="SAM" id="Phobius"/>
    </source>
</evidence>
<dbReference type="Proteomes" id="UP000001116">
    <property type="component" value="Chromosome"/>
</dbReference>
<dbReference type="PROSITE" id="PS50887">
    <property type="entry name" value="GGDEF"/>
    <property type="match status" value="1"/>
</dbReference>
<keyword evidence="2" id="KW-1133">Transmembrane helix</keyword>
<name>A6WG24_KINRD</name>
<dbReference type="PANTHER" id="PTHR46663">
    <property type="entry name" value="DIGUANYLATE CYCLASE DGCT-RELATED"/>
    <property type="match status" value="1"/>
</dbReference>
<dbReference type="PANTHER" id="PTHR46663:SF4">
    <property type="entry name" value="DIGUANYLATE CYCLASE DGCT-RELATED"/>
    <property type="match status" value="1"/>
</dbReference>
<evidence type="ECO:0000313" key="5">
    <source>
        <dbReference type="Proteomes" id="UP000001116"/>
    </source>
</evidence>
<dbReference type="NCBIfam" id="TIGR00254">
    <property type="entry name" value="GGDEF"/>
    <property type="match status" value="1"/>
</dbReference>
<feature type="transmembrane region" description="Helical" evidence="2">
    <location>
        <begin position="49"/>
        <end position="68"/>
    </location>
</feature>
<dbReference type="STRING" id="266940.Krad_4300"/>
<keyword evidence="5" id="KW-1185">Reference proteome</keyword>
<dbReference type="eggNOG" id="COG2199">
    <property type="taxonomic scope" value="Bacteria"/>
</dbReference>
<feature type="transmembrane region" description="Helical" evidence="2">
    <location>
        <begin position="288"/>
        <end position="309"/>
    </location>
</feature>
<feature type="transmembrane region" description="Helical" evidence="2">
    <location>
        <begin position="218"/>
        <end position="240"/>
    </location>
</feature>
<feature type="transmembrane region" description="Helical" evidence="2">
    <location>
        <begin position="75"/>
        <end position="95"/>
    </location>
</feature>
<keyword evidence="2" id="KW-0472">Membrane</keyword>
<evidence type="ECO:0000259" key="3">
    <source>
        <dbReference type="PROSITE" id="PS50887"/>
    </source>
</evidence>
<dbReference type="HOGENOM" id="CLU_469926_0_0_11"/>
<feature type="compositionally biased region" description="Pro residues" evidence="1">
    <location>
        <begin position="550"/>
        <end position="565"/>
    </location>
</feature>
<feature type="transmembrane region" description="Helical" evidence="2">
    <location>
        <begin position="157"/>
        <end position="177"/>
    </location>
</feature>
<evidence type="ECO:0000313" key="4">
    <source>
        <dbReference type="EMBL" id="ABS05763.1"/>
    </source>
</evidence>
<dbReference type="RefSeq" id="WP_012085941.1">
    <property type="nucleotide sequence ID" value="NC_009664.2"/>
</dbReference>